<sequence length="164" mass="17706">MGVALQWNIDHNTYAKMVEHHQPPVPPNHHSRFVPTGQAPFLSQLAEGPISTVTYTTPSTGRPASADVNQIHSGVTSVNDAANVKKSLSQPAKDKEKRKRWSEAVDKRMPTISVLGMGAATLLFPVAPLVLLASTLRVAMAQESQRGSGLHGSSALEYLSFVVW</sequence>
<reference evidence="4" key="2">
    <citation type="submission" date="2015-01" db="EMBL/GenBank/DDBJ databases">
        <title>Evolutionary Origins and Diversification of the Mycorrhizal Mutualists.</title>
        <authorList>
            <consortium name="DOE Joint Genome Institute"/>
            <consortium name="Mycorrhizal Genomics Consortium"/>
            <person name="Kohler A."/>
            <person name="Kuo A."/>
            <person name="Nagy L.G."/>
            <person name="Floudas D."/>
            <person name="Copeland A."/>
            <person name="Barry K.W."/>
            <person name="Cichocki N."/>
            <person name="Veneault-Fourrey C."/>
            <person name="LaButti K."/>
            <person name="Lindquist E.A."/>
            <person name="Lipzen A."/>
            <person name="Lundell T."/>
            <person name="Morin E."/>
            <person name="Murat C."/>
            <person name="Riley R."/>
            <person name="Ohm R."/>
            <person name="Sun H."/>
            <person name="Tunlid A."/>
            <person name="Henrissat B."/>
            <person name="Grigoriev I.V."/>
            <person name="Hibbett D.S."/>
            <person name="Martin F."/>
        </authorList>
    </citation>
    <scope>NUCLEOTIDE SEQUENCE [LARGE SCALE GENOMIC DNA]</scope>
    <source>
        <strain evidence="4">LaAM-08-1</strain>
    </source>
</reference>
<evidence type="ECO:0000313" key="4">
    <source>
        <dbReference type="Proteomes" id="UP000054477"/>
    </source>
</evidence>
<proteinExistence type="predicted"/>
<dbReference type="OrthoDB" id="3363836at2759"/>
<dbReference type="AlphaFoldDB" id="A0A0C9XCM8"/>
<evidence type="ECO:0000313" key="3">
    <source>
        <dbReference type="EMBL" id="KIK02641.1"/>
    </source>
</evidence>
<accession>A0A0C9XCM8</accession>
<dbReference type="HOGENOM" id="CLU_1619305_0_0_1"/>
<protein>
    <submittedName>
        <fullName evidence="3">Uncharacterized protein</fullName>
    </submittedName>
</protein>
<keyword evidence="2" id="KW-1133">Transmembrane helix</keyword>
<dbReference type="Proteomes" id="UP000054477">
    <property type="component" value="Unassembled WGS sequence"/>
</dbReference>
<keyword evidence="4" id="KW-1185">Reference proteome</keyword>
<name>A0A0C9XCM8_9AGAR</name>
<evidence type="ECO:0000256" key="1">
    <source>
        <dbReference type="SAM" id="MobiDB-lite"/>
    </source>
</evidence>
<keyword evidence="2" id="KW-0812">Transmembrane</keyword>
<reference evidence="3 4" key="1">
    <citation type="submission" date="2014-04" db="EMBL/GenBank/DDBJ databases">
        <authorList>
            <consortium name="DOE Joint Genome Institute"/>
            <person name="Kuo A."/>
            <person name="Kohler A."/>
            <person name="Nagy L.G."/>
            <person name="Floudas D."/>
            <person name="Copeland A."/>
            <person name="Barry K.W."/>
            <person name="Cichocki N."/>
            <person name="Veneault-Fourrey C."/>
            <person name="LaButti K."/>
            <person name="Lindquist E.A."/>
            <person name="Lipzen A."/>
            <person name="Lundell T."/>
            <person name="Morin E."/>
            <person name="Murat C."/>
            <person name="Sun H."/>
            <person name="Tunlid A."/>
            <person name="Henrissat B."/>
            <person name="Grigoriev I.V."/>
            <person name="Hibbett D.S."/>
            <person name="Martin F."/>
            <person name="Nordberg H.P."/>
            <person name="Cantor M.N."/>
            <person name="Hua S.X."/>
        </authorList>
    </citation>
    <scope>NUCLEOTIDE SEQUENCE [LARGE SCALE GENOMIC DNA]</scope>
    <source>
        <strain evidence="3 4">LaAM-08-1</strain>
    </source>
</reference>
<keyword evidence="2" id="KW-0472">Membrane</keyword>
<dbReference type="EMBL" id="KN838589">
    <property type="protein sequence ID" value="KIK02641.1"/>
    <property type="molecule type" value="Genomic_DNA"/>
</dbReference>
<feature type="region of interest" description="Disordered" evidence="1">
    <location>
        <begin position="80"/>
        <end position="103"/>
    </location>
</feature>
<organism evidence="3 4">
    <name type="scientific">Laccaria amethystina LaAM-08-1</name>
    <dbReference type="NCBI Taxonomy" id="1095629"/>
    <lineage>
        <taxon>Eukaryota</taxon>
        <taxon>Fungi</taxon>
        <taxon>Dikarya</taxon>
        <taxon>Basidiomycota</taxon>
        <taxon>Agaricomycotina</taxon>
        <taxon>Agaricomycetes</taxon>
        <taxon>Agaricomycetidae</taxon>
        <taxon>Agaricales</taxon>
        <taxon>Agaricineae</taxon>
        <taxon>Hydnangiaceae</taxon>
        <taxon>Laccaria</taxon>
    </lineage>
</organism>
<feature type="compositionally biased region" description="Polar residues" evidence="1">
    <location>
        <begin position="80"/>
        <end position="90"/>
    </location>
</feature>
<gene>
    <name evidence="3" type="ORF">K443DRAFT_5924</name>
</gene>
<feature type="transmembrane region" description="Helical" evidence="2">
    <location>
        <begin position="112"/>
        <end position="136"/>
    </location>
</feature>
<evidence type="ECO:0000256" key="2">
    <source>
        <dbReference type="SAM" id="Phobius"/>
    </source>
</evidence>
<dbReference type="STRING" id="1095629.A0A0C9XCM8"/>